<feature type="non-terminal residue" evidence="7">
    <location>
        <position position="1"/>
    </location>
</feature>
<dbReference type="GO" id="GO:0005506">
    <property type="term" value="F:iron ion binding"/>
    <property type="evidence" value="ECO:0007669"/>
    <property type="project" value="InterPro"/>
</dbReference>
<dbReference type="HOGENOM" id="CLU_043293_1_1_1"/>
<organism evidence="7 8">
    <name type="scientific">Pseudocercospora fijiensis (strain CIRAD86)</name>
    <name type="common">Black leaf streak disease fungus</name>
    <name type="synonym">Mycosphaerella fijiensis</name>
    <dbReference type="NCBI Taxonomy" id="383855"/>
    <lineage>
        <taxon>Eukaryota</taxon>
        <taxon>Fungi</taxon>
        <taxon>Dikarya</taxon>
        <taxon>Ascomycota</taxon>
        <taxon>Pezizomycotina</taxon>
        <taxon>Dothideomycetes</taxon>
        <taxon>Dothideomycetidae</taxon>
        <taxon>Mycosphaerellales</taxon>
        <taxon>Mycosphaerellaceae</taxon>
        <taxon>Pseudocercospora</taxon>
    </lineage>
</organism>
<evidence type="ECO:0000256" key="4">
    <source>
        <dbReference type="ARBA" id="ARBA00023136"/>
    </source>
</evidence>
<keyword evidence="8" id="KW-1185">Reference proteome</keyword>
<sequence length="265" mass="30383">LPQPSEFLKSSADMEKTSLIPGVRDFYLLLVLPIAAYWISASLFHLLDCRRWFQACKIHSYEAGKQRNKATLRQVFRQVLAQQAIQVMFALVSYAEHPALDAGSRNVLNPSAAPALHKGVELTLRFIIAIVIADFWQYAWHRVFHSSRFLYKYVHSVHHRLYVPYSFGALYSSLAEAFVVDTIGTTVTFYLSGLPVLPATWFATLSIIKSVNDHSGYRFPYNPFDYLSANTTDFHDVHHQSWGLKYNYSQIYLTIWVSLSHKVLS</sequence>
<keyword evidence="3 5" id="KW-1133">Transmembrane helix</keyword>
<protein>
    <recommendedName>
        <fullName evidence="6">Fatty acid hydroxylase domain-containing protein</fullName>
    </recommendedName>
</protein>
<evidence type="ECO:0000256" key="5">
    <source>
        <dbReference type="SAM" id="Phobius"/>
    </source>
</evidence>
<dbReference type="Proteomes" id="UP000016932">
    <property type="component" value="Unassembled WGS sequence"/>
</dbReference>
<keyword evidence="2 5" id="KW-0812">Transmembrane</keyword>
<comment type="subcellular location">
    <subcellularLocation>
        <location evidence="1">Membrane</location>
    </subcellularLocation>
</comment>
<evidence type="ECO:0000259" key="6">
    <source>
        <dbReference type="Pfam" id="PF04116"/>
    </source>
</evidence>
<name>M3B0G3_PSEFD</name>
<dbReference type="KEGG" id="pfj:MYCFIDRAFT_35897"/>
<dbReference type="VEuPathDB" id="FungiDB:MYCFIDRAFT_35897"/>
<dbReference type="eggNOG" id="KOG0874">
    <property type="taxonomic scope" value="Eukaryota"/>
</dbReference>
<feature type="transmembrane region" description="Helical" evidence="5">
    <location>
        <begin position="161"/>
        <end position="183"/>
    </location>
</feature>
<evidence type="ECO:0000256" key="2">
    <source>
        <dbReference type="ARBA" id="ARBA00022692"/>
    </source>
</evidence>
<dbReference type="Pfam" id="PF04116">
    <property type="entry name" value="FA_hydroxylase"/>
    <property type="match status" value="1"/>
</dbReference>
<evidence type="ECO:0000256" key="1">
    <source>
        <dbReference type="ARBA" id="ARBA00004370"/>
    </source>
</evidence>
<dbReference type="OrthoDB" id="3629789at2759"/>
<evidence type="ECO:0000313" key="7">
    <source>
        <dbReference type="EMBL" id="EME82932.1"/>
    </source>
</evidence>
<dbReference type="GeneID" id="19339090"/>
<dbReference type="STRING" id="383855.M3B0G3"/>
<keyword evidence="4 5" id="KW-0472">Membrane</keyword>
<dbReference type="RefSeq" id="XP_007925727.1">
    <property type="nucleotide sequence ID" value="XM_007927536.1"/>
</dbReference>
<dbReference type="GO" id="GO:0008610">
    <property type="term" value="P:lipid biosynthetic process"/>
    <property type="evidence" value="ECO:0007669"/>
    <property type="project" value="InterPro"/>
</dbReference>
<dbReference type="InterPro" id="IPR050307">
    <property type="entry name" value="Sterol_Desaturase_Related"/>
</dbReference>
<accession>M3B0G3</accession>
<feature type="domain" description="Fatty acid hydroxylase" evidence="6">
    <location>
        <begin position="126"/>
        <end position="256"/>
    </location>
</feature>
<proteinExistence type="predicted"/>
<evidence type="ECO:0000256" key="3">
    <source>
        <dbReference type="ARBA" id="ARBA00022989"/>
    </source>
</evidence>
<dbReference type="InterPro" id="IPR006694">
    <property type="entry name" value="Fatty_acid_hydroxylase"/>
</dbReference>
<evidence type="ECO:0000313" key="8">
    <source>
        <dbReference type="Proteomes" id="UP000016932"/>
    </source>
</evidence>
<dbReference type="PANTHER" id="PTHR11863">
    <property type="entry name" value="STEROL DESATURASE"/>
    <property type="match status" value="1"/>
</dbReference>
<dbReference type="EMBL" id="KB446558">
    <property type="protein sequence ID" value="EME82932.1"/>
    <property type="molecule type" value="Genomic_DNA"/>
</dbReference>
<feature type="transmembrane region" description="Helical" evidence="5">
    <location>
        <begin position="189"/>
        <end position="208"/>
    </location>
</feature>
<dbReference type="GO" id="GO:0016020">
    <property type="term" value="C:membrane"/>
    <property type="evidence" value="ECO:0007669"/>
    <property type="project" value="UniProtKB-SubCell"/>
</dbReference>
<gene>
    <name evidence="7" type="ORF">MYCFIDRAFT_35897</name>
</gene>
<dbReference type="AlphaFoldDB" id="M3B0G3"/>
<dbReference type="GO" id="GO:0016491">
    <property type="term" value="F:oxidoreductase activity"/>
    <property type="evidence" value="ECO:0007669"/>
    <property type="project" value="InterPro"/>
</dbReference>
<feature type="transmembrane region" description="Helical" evidence="5">
    <location>
        <begin position="26"/>
        <end position="47"/>
    </location>
</feature>
<reference evidence="7 8" key="1">
    <citation type="journal article" date="2012" name="PLoS Pathog.">
        <title>Diverse lifestyles and strategies of plant pathogenesis encoded in the genomes of eighteen Dothideomycetes fungi.</title>
        <authorList>
            <person name="Ohm R.A."/>
            <person name="Feau N."/>
            <person name="Henrissat B."/>
            <person name="Schoch C.L."/>
            <person name="Horwitz B.A."/>
            <person name="Barry K.W."/>
            <person name="Condon B.J."/>
            <person name="Copeland A.C."/>
            <person name="Dhillon B."/>
            <person name="Glaser F."/>
            <person name="Hesse C.N."/>
            <person name="Kosti I."/>
            <person name="LaButti K."/>
            <person name="Lindquist E.A."/>
            <person name="Lucas S."/>
            <person name="Salamov A.A."/>
            <person name="Bradshaw R.E."/>
            <person name="Ciuffetti L."/>
            <person name="Hamelin R.C."/>
            <person name="Kema G.H.J."/>
            <person name="Lawrence C."/>
            <person name="Scott J.A."/>
            <person name="Spatafora J.W."/>
            <person name="Turgeon B.G."/>
            <person name="de Wit P.J.G.M."/>
            <person name="Zhong S."/>
            <person name="Goodwin S.B."/>
            <person name="Grigoriev I.V."/>
        </authorList>
    </citation>
    <scope>NUCLEOTIDE SEQUENCE [LARGE SCALE GENOMIC DNA]</scope>
    <source>
        <strain evidence="7 8">CIRAD86</strain>
    </source>
</reference>